<dbReference type="AlphaFoldDB" id="A0AAN8WFL1"/>
<protein>
    <submittedName>
        <fullName evidence="1">Uncharacterized protein</fullName>
    </submittedName>
</protein>
<name>A0AAN8WFL1_9MAGN</name>
<organism evidence="1 2">
    <name type="scientific">Dillenia turbinata</name>
    <dbReference type="NCBI Taxonomy" id="194707"/>
    <lineage>
        <taxon>Eukaryota</taxon>
        <taxon>Viridiplantae</taxon>
        <taxon>Streptophyta</taxon>
        <taxon>Embryophyta</taxon>
        <taxon>Tracheophyta</taxon>
        <taxon>Spermatophyta</taxon>
        <taxon>Magnoliopsida</taxon>
        <taxon>eudicotyledons</taxon>
        <taxon>Gunneridae</taxon>
        <taxon>Pentapetalae</taxon>
        <taxon>Dilleniales</taxon>
        <taxon>Dilleniaceae</taxon>
        <taxon>Dillenia</taxon>
    </lineage>
</organism>
<dbReference type="EMBL" id="JBAMMX010000002">
    <property type="protein sequence ID" value="KAK6945718.1"/>
    <property type="molecule type" value="Genomic_DNA"/>
</dbReference>
<dbReference type="Proteomes" id="UP001370490">
    <property type="component" value="Unassembled WGS sequence"/>
</dbReference>
<proteinExistence type="predicted"/>
<evidence type="ECO:0000313" key="1">
    <source>
        <dbReference type="EMBL" id="KAK6945718.1"/>
    </source>
</evidence>
<evidence type="ECO:0000313" key="2">
    <source>
        <dbReference type="Proteomes" id="UP001370490"/>
    </source>
</evidence>
<comment type="caution">
    <text evidence="1">The sequence shown here is derived from an EMBL/GenBank/DDBJ whole genome shotgun (WGS) entry which is preliminary data.</text>
</comment>
<accession>A0AAN8WFL1</accession>
<gene>
    <name evidence="1" type="ORF">RJ641_013262</name>
</gene>
<reference evidence="1 2" key="1">
    <citation type="submission" date="2023-12" db="EMBL/GenBank/DDBJ databases">
        <title>A high-quality genome assembly for Dillenia turbinata (Dilleniales).</title>
        <authorList>
            <person name="Chanderbali A."/>
        </authorList>
    </citation>
    <scope>NUCLEOTIDE SEQUENCE [LARGE SCALE GENOMIC DNA]</scope>
    <source>
        <strain evidence="1">LSX21</strain>
        <tissue evidence="1">Leaf</tissue>
    </source>
</reference>
<sequence length="231" mass="26626">MDEEDKMTVGELGPLDKLQVVYMYVKHNAHTVDFSSRCVLSANRRLSLNKLCECCREEPATNAHFTISVCHRIGHEYQMSALSIMVSIMICSKYFSCLAEQTNHWVKKLQIKSVYEISSDGSCMTMKISLEDSNPPSWSVIMSFKLLLKPYVQTFVYSYKHKSQTGQFISSRTKSWIPGCRGVKSHVDQRKKKSSCPRWPTPFRTLCKACKQMHHKKLDIVLRELPTTNFN</sequence>
<keyword evidence="2" id="KW-1185">Reference proteome</keyword>